<dbReference type="OrthoDB" id="9791872at2"/>
<dbReference type="EMBL" id="FNOM01000005">
    <property type="protein sequence ID" value="SDX09659.1"/>
    <property type="molecule type" value="Genomic_DNA"/>
</dbReference>
<feature type="transmembrane region" description="Helical" evidence="1">
    <location>
        <begin position="331"/>
        <end position="355"/>
    </location>
</feature>
<dbReference type="Proteomes" id="UP000198539">
    <property type="component" value="Unassembled WGS sequence"/>
</dbReference>
<dbReference type="STRING" id="564137.SAMN04488238_105167"/>
<feature type="transmembrane region" description="Helical" evidence="1">
    <location>
        <begin position="203"/>
        <end position="221"/>
    </location>
</feature>
<feature type="transmembrane region" description="Helical" evidence="1">
    <location>
        <begin position="46"/>
        <end position="67"/>
    </location>
</feature>
<dbReference type="RefSeq" id="WP_092888699.1">
    <property type="nucleotide sequence ID" value="NZ_CP061502.1"/>
</dbReference>
<feature type="transmembrane region" description="Helical" evidence="1">
    <location>
        <begin position="367"/>
        <end position="390"/>
    </location>
</feature>
<evidence type="ECO:0000256" key="1">
    <source>
        <dbReference type="SAM" id="Phobius"/>
    </source>
</evidence>
<organism evidence="3 4">
    <name type="scientific">Roseicitreum antarcticum</name>
    <dbReference type="NCBI Taxonomy" id="564137"/>
    <lineage>
        <taxon>Bacteria</taxon>
        <taxon>Pseudomonadati</taxon>
        <taxon>Pseudomonadota</taxon>
        <taxon>Alphaproteobacteria</taxon>
        <taxon>Rhodobacterales</taxon>
        <taxon>Paracoccaceae</taxon>
        <taxon>Roseicitreum</taxon>
    </lineage>
</organism>
<gene>
    <name evidence="3" type="ORF">SAMN04488238_105167</name>
</gene>
<feature type="transmembrane region" description="Helical" evidence="1">
    <location>
        <begin position="476"/>
        <end position="500"/>
    </location>
</feature>
<reference evidence="3 4" key="1">
    <citation type="submission" date="2016-10" db="EMBL/GenBank/DDBJ databases">
        <authorList>
            <person name="de Groot N.N."/>
        </authorList>
    </citation>
    <scope>NUCLEOTIDE SEQUENCE [LARGE SCALE GENOMIC DNA]</scope>
    <source>
        <strain evidence="3 4">CGMCC 1.8894</strain>
    </source>
</reference>
<dbReference type="InterPro" id="IPR002823">
    <property type="entry name" value="DUF112_TM"/>
</dbReference>
<feature type="transmembrane region" description="Helical" evidence="1">
    <location>
        <begin position="142"/>
        <end position="159"/>
    </location>
</feature>
<keyword evidence="1" id="KW-0812">Transmembrane</keyword>
<name>A0A1H2YYL8_9RHOB</name>
<keyword evidence="1" id="KW-1133">Transmembrane helix</keyword>
<feature type="transmembrane region" description="Helical" evidence="1">
    <location>
        <begin position="166"/>
        <end position="183"/>
    </location>
</feature>
<feature type="transmembrane region" description="Helical" evidence="1">
    <location>
        <begin position="73"/>
        <end position="92"/>
    </location>
</feature>
<accession>A0A1H2YYL8</accession>
<proteinExistence type="predicted"/>
<keyword evidence="4" id="KW-1185">Reference proteome</keyword>
<keyword evidence="1" id="KW-0472">Membrane</keyword>
<feature type="transmembrane region" description="Helical" evidence="1">
    <location>
        <begin position="426"/>
        <end position="455"/>
    </location>
</feature>
<feature type="transmembrane region" description="Helical" evidence="1">
    <location>
        <begin position="20"/>
        <end position="39"/>
    </location>
</feature>
<sequence length="505" mass="52431">MPLLDILPLAADIAFRPEVLLAVLLGVFLGVTVGAIPGISGDMAMAVLLPFVFTMDAAAAIGMLMGIYKGGLFGGSISAIMFGVPGTPGAAATMMDGYPAKQAGRPNSAMHTALYSSVFGDLAGVLVLIFIATPLAALALKFGPRDFFALYIVSIVVIASLDKGRVTRGFAAASIGVMLSMIGRDPFTGAQRYTFGIPELASGIGLVPLLIGLFALSEIMIQVGRNFHSRVQTEAERAAQVALEAGYDPAKDKLSRAEFRSLWRAMTIGSATGTFIGALPGAGATLAGFLSYALAQRASARPEAFGTGSMEGIAAPEAGNSATAGATLIPLFSFGIPGSGSAALIGAAFIMQGITPGPQMIEANMPVIYAIFILLVVGTIMNLAVSKALLPYYARISMIPPRIILPIVVALAVVGTYAISNSIVDVWMLIAAGVFGVMMRTFGIPIPALALGFILGPGFERALRQALLLGQNDWGYLLQSPIALAIYATGGGVMALFFWATLRRR</sequence>
<dbReference type="Pfam" id="PF01970">
    <property type="entry name" value="TctA"/>
    <property type="match status" value="1"/>
</dbReference>
<dbReference type="AlphaFoldDB" id="A0A1H2YYL8"/>
<dbReference type="PANTHER" id="PTHR35342">
    <property type="entry name" value="TRICARBOXYLIC TRANSPORT PROTEIN"/>
    <property type="match status" value="1"/>
</dbReference>
<feature type="domain" description="DUF112" evidence="2">
    <location>
        <begin position="20"/>
        <end position="449"/>
    </location>
</feature>
<evidence type="ECO:0000259" key="2">
    <source>
        <dbReference type="Pfam" id="PF01970"/>
    </source>
</evidence>
<feature type="transmembrane region" description="Helical" evidence="1">
    <location>
        <begin position="113"/>
        <end position="136"/>
    </location>
</feature>
<dbReference type="PANTHER" id="PTHR35342:SF5">
    <property type="entry name" value="TRICARBOXYLIC TRANSPORT PROTEIN"/>
    <property type="match status" value="1"/>
</dbReference>
<protein>
    <submittedName>
        <fullName evidence="3">Putative tricarboxylic transport membrane protein</fullName>
    </submittedName>
</protein>
<evidence type="ECO:0000313" key="4">
    <source>
        <dbReference type="Proteomes" id="UP000198539"/>
    </source>
</evidence>
<evidence type="ECO:0000313" key="3">
    <source>
        <dbReference type="EMBL" id="SDX09659.1"/>
    </source>
</evidence>
<feature type="transmembrane region" description="Helical" evidence="1">
    <location>
        <begin position="402"/>
        <end position="420"/>
    </location>
</feature>